<dbReference type="AlphaFoldDB" id="A0A6B0GTG5"/>
<dbReference type="InterPro" id="IPR036388">
    <property type="entry name" value="WH-like_DNA-bd_sf"/>
</dbReference>
<evidence type="ECO:0000313" key="2">
    <source>
        <dbReference type="Proteomes" id="UP000451471"/>
    </source>
</evidence>
<protein>
    <submittedName>
        <fullName evidence="1">Uncharacterized protein</fullName>
    </submittedName>
</protein>
<reference evidence="1 2" key="1">
    <citation type="submission" date="2019-12" db="EMBL/GenBank/DDBJ databases">
        <title>Halocatena pleomorpha gen. nov. sp. nov., an extremely halophilic archaeon of family Halobacteriaceae isolated from saltpan soil.</title>
        <authorList>
            <person name="Pal Y."/>
            <person name="Verma A."/>
            <person name="Krishnamurthi S."/>
            <person name="Kumar P."/>
        </authorList>
    </citation>
    <scope>NUCLEOTIDE SEQUENCE [LARGE SCALE GENOMIC DNA]</scope>
    <source>
        <strain evidence="1 2">JCM 16495</strain>
    </source>
</reference>
<proteinExistence type="predicted"/>
<comment type="caution">
    <text evidence="1">The sequence shown here is derived from an EMBL/GenBank/DDBJ whole genome shotgun (WGS) entry which is preliminary data.</text>
</comment>
<sequence>MSRTRHRRTEGLRALATSGLLQQNENDLYDLSNIGREFLVDDLDTDEVEALDPSADS</sequence>
<dbReference type="Proteomes" id="UP000451471">
    <property type="component" value="Unassembled WGS sequence"/>
</dbReference>
<name>A0A6B0GTG5_9EURY</name>
<keyword evidence="2" id="KW-1185">Reference proteome</keyword>
<accession>A0A6B0GTG5</accession>
<gene>
    <name evidence="1" type="ORF">GQS65_11060</name>
</gene>
<dbReference type="EMBL" id="WSZK01000016">
    <property type="protein sequence ID" value="MWG35018.1"/>
    <property type="molecule type" value="Genomic_DNA"/>
</dbReference>
<evidence type="ECO:0000313" key="1">
    <source>
        <dbReference type="EMBL" id="MWG35018.1"/>
    </source>
</evidence>
<dbReference type="Gene3D" id="1.10.10.10">
    <property type="entry name" value="Winged helix-like DNA-binding domain superfamily/Winged helix DNA-binding domain"/>
    <property type="match status" value="1"/>
</dbReference>
<organism evidence="1 2">
    <name type="scientific">Halomarina oriensis</name>
    <dbReference type="NCBI Taxonomy" id="671145"/>
    <lineage>
        <taxon>Archaea</taxon>
        <taxon>Methanobacteriati</taxon>
        <taxon>Methanobacteriota</taxon>
        <taxon>Stenosarchaea group</taxon>
        <taxon>Halobacteria</taxon>
        <taxon>Halobacteriales</taxon>
        <taxon>Natronomonadaceae</taxon>
        <taxon>Halomarina</taxon>
    </lineage>
</organism>